<dbReference type="AlphaFoldDB" id="A0A1J4KYC5"/>
<keyword evidence="4" id="KW-1185">Reference proteome</keyword>
<dbReference type="RefSeq" id="XP_068367844.1">
    <property type="nucleotide sequence ID" value="XM_068491006.1"/>
</dbReference>
<evidence type="ECO:0000313" key="3">
    <source>
        <dbReference type="EMBL" id="OHT14708.1"/>
    </source>
</evidence>
<dbReference type="GO" id="GO:0005737">
    <property type="term" value="C:cytoplasm"/>
    <property type="evidence" value="ECO:0007669"/>
    <property type="project" value="InterPro"/>
</dbReference>
<dbReference type="InterPro" id="IPR052815">
    <property type="entry name" value="PDCD2-like_regulator"/>
</dbReference>
<feature type="domain" description="Programmed cell death protein 2 C-terminal" evidence="2">
    <location>
        <begin position="212"/>
        <end position="294"/>
    </location>
</feature>
<dbReference type="EMBL" id="MLAK01000325">
    <property type="protein sequence ID" value="OHT14708.1"/>
    <property type="molecule type" value="Genomic_DNA"/>
</dbReference>
<protein>
    <submittedName>
        <fullName evidence="3">Programmed cell death protein 2</fullName>
    </submittedName>
</protein>
<dbReference type="Proteomes" id="UP000179807">
    <property type="component" value="Unassembled WGS sequence"/>
</dbReference>
<feature type="compositionally biased region" description="Low complexity" evidence="1">
    <location>
        <begin position="128"/>
        <end position="146"/>
    </location>
</feature>
<dbReference type="PANTHER" id="PTHR46421">
    <property type="entry name" value="PROGRAMMED CELL DEATH PROTEIN 2-LIKE"/>
    <property type="match status" value="1"/>
</dbReference>
<dbReference type="PANTHER" id="PTHR46421:SF1">
    <property type="entry name" value="PROGRAMMED CELL DEATH PROTEIN 2-LIKE"/>
    <property type="match status" value="1"/>
</dbReference>
<comment type="caution">
    <text evidence="3">The sequence shown here is derived from an EMBL/GenBank/DDBJ whole genome shotgun (WGS) entry which is preliminary data.</text>
</comment>
<dbReference type="Pfam" id="PF04194">
    <property type="entry name" value="PDCD2_C"/>
    <property type="match status" value="1"/>
</dbReference>
<dbReference type="VEuPathDB" id="TrichDB:TRFO_02951"/>
<feature type="region of interest" description="Disordered" evidence="1">
    <location>
        <begin position="128"/>
        <end position="158"/>
    </location>
</feature>
<dbReference type="InterPro" id="IPR007320">
    <property type="entry name" value="PDCD2_C"/>
</dbReference>
<evidence type="ECO:0000259" key="2">
    <source>
        <dbReference type="Pfam" id="PF04194"/>
    </source>
</evidence>
<sequence>MSGSMVLLGVPEQPVYIPAEEGVTKIGGVPRWLCGEPENLKTTKCKTCNCNLELLASVDCPVSDDFDRIVYLFVCPKCGQDGRVYRQKKTFTASQESSTSLFSASDLTAPSGGSGDIMAALAAFNNQNNNQQNNNQQKKGQQQQQQKKGKKSQWPQKEKGKWPGFYIETFDEPEAQLDPDFHYVLSTSADSTNSIMGEEDKPDVEITPELVEYNERMSRCPDQVLRYCRFGEPLLQDKIDISVPNCPKCGGKRSFEFEVMPTIIFTLEPDSPMDFGPILIYTCSSDCGAEGTCEEHCIICPP</sequence>
<evidence type="ECO:0000313" key="4">
    <source>
        <dbReference type="Proteomes" id="UP000179807"/>
    </source>
</evidence>
<accession>A0A1J4KYC5</accession>
<reference evidence="3" key="1">
    <citation type="submission" date="2016-10" db="EMBL/GenBank/DDBJ databases">
        <authorList>
            <person name="Benchimol M."/>
            <person name="Almeida L.G."/>
            <person name="Vasconcelos A.T."/>
            <person name="Perreira-Neves A."/>
            <person name="Rosa I.A."/>
            <person name="Tasca T."/>
            <person name="Bogo M.R."/>
            <person name="de Souza W."/>
        </authorList>
    </citation>
    <scope>NUCLEOTIDE SEQUENCE [LARGE SCALE GENOMIC DNA]</scope>
    <source>
        <strain evidence="3">K</strain>
    </source>
</reference>
<dbReference type="GeneID" id="94825710"/>
<organism evidence="3 4">
    <name type="scientific">Tritrichomonas foetus</name>
    <dbReference type="NCBI Taxonomy" id="1144522"/>
    <lineage>
        <taxon>Eukaryota</taxon>
        <taxon>Metamonada</taxon>
        <taxon>Parabasalia</taxon>
        <taxon>Tritrichomonadida</taxon>
        <taxon>Tritrichomonadidae</taxon>
        <taxon>Tritrichomonas</taxon>
    </lineage>
</organism>
<name>A0A1J4KYC5_9EUKA</name>
<evidence type="ECO:0000256" key="1">
    <source>
        <dbReference type="SAM" id="MobiDB-lite"/>
    </source>
</evidence>
<gene>
    <name evidence="3" type="ORF">TRFO_02951</name>
</gene>
<proteinExistence type="predicted"/>
<dbReference type="OrthoDB" id="366284at2759"/>